<name>A0A916J2S0_9PROT</name>
<proteinExistence type="predicted"/>
<accession>A0A916J2S0</accession>
<dbReference type="Pfam" id="PF22113">
    <property type="entry name" value="Mtrc-MtrF_II-IV_dom"/>
    <property type="match status" value="2"/>
</dbReference>
<dbReference type="InterPro" id="IPR020014">
    <property type="entry name" value="Decahaem_cyt-c_OmcA/MtrC"/>
</dbReference>
<reference evidence="4" key="1">
    <citation type="submission" date="2021-04" db="EMBL/GenBank/DDBJ databases">
        <authorList>
            <person name="Hornung B."/>
        </authorList>
    </citation>
    <scope>NUCLEOTIDE SEQUENCE</scope>
    <source>
        <strain evidence="4">G5G6</strain>
    </source>
</reference>
<dbReference type="Gene3D" id="1.10.720.180">
    <property type="match status" value="2"/>
</dbReference>
<feature type="domain" description="Outer membrane cytochrome MtrC/MtrF-like" evidence="3">
    <location>
        <begin position="698"/>
        <end position="924"/>
    </location>
</feature>
<evidence type="ECO:0000256" key="2">
    <source>
        <dbReference type="SAM" id="SignalP"/>
    </source>
</evidence>
<feature type="region of interest" description="Disordered" evidence="1">
    <location>
        <begin position="26"/>
        <end position="59"/>
    </location>
</feature>
<dbReference type="EMBL" id="CAJQUM010000001">
    <property type="protein sequence ID" value="CAG4883522.1"/>
    <property type="molecule type" value="Genomic_DNA"/>
</dbReference>
<sequence>MKITALARLGLITLMVGTLAACSGDNGSDGSPGATGAQGPAGPAGPPGKDAGTGPVTLASNSAPVTEAATAAWAALAPQVTVQSVTIASPPVVNFTVITAAGNPVVGLGNTSQSATATVPGYANLSFALAKLVPGTGTAPSRWVSYIVTTVPTKNATTGAITASVPTRPTTDNTGTLVDHGDGTYTYTFYRDITKAKDDVAAATLTAPNVAADLDDLTFDPTLVHRVSIQLSGNAPGTGTNTPNAVQVTPGVLLANPANAIYDFTPATGAAVTASGRDIASTQKCNDCHQNLGGFPTASAEASDATFHGGNRNKVEYCVVCHTEQRKYGRTEAVVLADGNYDGLSTYRINGLAVGKLAPHIHKIHMSEFLLKAGYNYGGVRYEEACKFPQDIRNCTKCHDGTAGAASATAQGDNWKNVPNRSACGACHDGINFATGGGETLNGAFPGHVGGAKADDSQCALCHDATTIAVNHIPVTPPNPTNSLLLGGTNSNTNAAWIASNTSNVPAGAIKVTYEINSVSKNASNQPVMVFRMLQNGVATPFNTFATATPNPATGQKEIWDNFMGAPSVYFVFAVPQDGIAAPADFNASVSSYLRSLWNGTATGTGAGTLTGPDANGFYTATLTGITIPASAVMLTGGMGYSYNVKSTLPLTQTNLSNYPVTAATGSGLTAGMPNATGGLIVVAPDQQKVASGYTGRRAIVEDARCNKCHQELGVFTEDNFHAGQRNDGTTCSWCHNPNRTSSGWSADSTSFVHAIHAAAKRGMDFTWHASSTTDGFWKIGYPGILNKCETCHLPGTYDFSAAASAGALPNRLYRTVATGIFSSTASALSLFAFSPYITLDTDYGSGFSYNAGTQVITAAAGTTLVNSPIATACFACHDSTVAQAHMRANGGSLYAGRTAALATTEQCTICHLSGQIADIKAMHAK</sequence>
<feature type="signal peptide" evidence="2">
    <location>
        <begin position="1"/>
        <end position="20"/>
    </location>
</feature>
<organism evidence="4 5">
    <name type="scientific">Georgfuchsia toluolica</name>
    <dbReference type="NCBI Taxonomy" id="424218"/>
    <lineage>
        <taxon>Bacteria</taxon>
        <taxon>Pseudomonadati</taxon>
        <taxon>Pseudomonadota</taxon>
        <taxon>Betaproteobacteria</taxon>
        <taxon>Nitrosomonadales</taxon>
        <taxon>Sterolibacteriaceae</taxon>
        <taxon>Georgfuchsia</taxon>
    </lineage>
</organism>
<dbReference type="PROSITE" id="PS51257">
    <property type="entry name" value="PROKAR_LIPOPROTEIN"/>
    <property type="match status" value="1"/>
</dbReference>
<dbReference type="RefSeq" id="WP_220635482.1">
    <property type="nucleotide sequence ID" value="NZ_CAJQUM010000001.1"/>
</dbReference>
<evidence type="ECO:0000256" key="1">
    <source>
        <dbReference type="SAM" id="MobiDB-lite"/>
    </source>
</evidence>
<comment type="caution">
    <text evidence="4">The sequence shown here is derived from an EMBL/GenBank/DDBJ whole genome shotgun (WGS) entry which is preliminary data.</text>
</comment>
<keyword evidence="5" id="KW-1185">Reference proteome</keyword>
<feature type="domain" description="Outer membrane cytochrome MtrC/MtrF-like" evidence="3">
    <location>
        <begin position="277"/>
        <end position="467"/>
    </location>
</feature>
<evidence type="ECO:0000313" key="4">
    <source>
        <dbReference type="EMBL" id="CAG4883522.1"/>
    </source>
</evidence>
<dbReference type="InterPro" id="IPR054337">
    <property type="entry name" value="Mtrc-MtrF-like_dom_II/IV"/>
</dbReference>
<dbReference type="NCBIfam" id="TIGR03507">
    <property type="entry name" value="decahem_SO1788"/>
    <property type="match status" value="1"/>
</dbReference>
<dbReference type="SUPFAM" id="SSF48695">
    <property type="entry name" value="Multiheme cytochromes"/>
    <property type="match status" value="1"/>
</dbReference>
<dbReference type="InterPro" id="IPR036280">
    <property type="entry name" value="Multihaem_cyt_sf"/>
</dbReference>
<feature type="compositionally biased region" description="Low complexity" evidence="1">
    <location>
        <begin position="31"/>
        <end position="55"/>
    </location>
</feature>
<gene>
    <name evidence="4" type="ORF">GTOL_11405</name>
</gene>
<evidence type="ECO:0000313" key="5">
    <source>
        <dbReference type="Proteomes" id="UP000742786"/>
    </source>
</evidence>
<protein>
    <recommendedName>
        <fullName evidence="3">Outer membrane cytochrome MtrC/MtrF-like domain-containing protein</fullName>
    </recommendedName>
</protein>
<keyword evidence="2" id="KW-0732">Signal</keyword>
<feature type="chain" id="PRO_5037895807" description="Outer membrane cytochrome MtrC/MtrF-like domain-containing protein" evidence="2">
    <location>
        <begin position="21"/>
        <end position="926"/>
    </location>
</feature>
<evidence type="ECO:0000259" key="3">
    <source>
        <dbReference type="Pfam" id="PF22113"/>
    </source>
</evidence>
<dbReference type="AlphaFoldDB" id="A0A916J2S0"/>
<dbReference type="Proteomes" id="UP000742786">
    <property type="component" value="Unassembled WGS sequence"/>
</dbReference>